<proteinExistence type="predicted"/>
<comment type="caution">
    <text evidence="2">The sequence shown here is derived from an EMBL/GenBank/DDBJ whole genome shotgun (WGS) entry which is preliminary data.</text>
</comment>
<dbReference type="Proteomes" id="UP001382904">
    <property type="component" value="Unassembled WGS sequence"/>
</dbReference>
<accession>A0ABU8U653</accession>
<dbReference type="Gene3D" id="3.40.50.12780">
    <property type="entry name" value="N-terminal domain of ligase-like"/>
    <property type="match status" value="1"/>
</dbReference>
<evidence type="ECO:0000259" key="1">
    <source>
        <dbReference type="Pfam" id="PF00501"/>
    </source>
</evidence>
<reference evidence="2 3" key="1">
    <citation type="submission" date="2024-03" db="EMBL/GenBank/DDBJ databases">
        <title>Novel Streptomyces species of biotechnological and ecological value are a feature of Machair soil.</title>
        <authorList>
            <person name="Prole J.R."/>
            <person name="Goodfellow M."/>
            <person name="Allenby N."/>
            <person name="Ward A.C."/>
        </authorList>
    </citation>
    <scope>NUCLEOTIDE SEQUENCE [LARGE SCALE GENOMIC DNA]</scope>
    <source>
        <strain evidence="2 3">MS1.HAVA.3</strain>
    </source>
</reference>
<organism evidence="2 3">
    <name type="scientific">Streptomyces caledonius</name>
    <dbReference type="NCBI Taxonomy" id="3134107"/>
    <lineage>
        <taxon>Bacteria</taxon>
        <taxon>Bacillati</taxon>
        <taxon>Actinomycetota</taxon>
        <taxon>Actinomycetes</taxon>
        <taxon>Kitasatosporales</taxon>
        <taxon>Streptomycetaceae</taxon>
        <taxon>Streptomyces</taxon>
    </lineage>
</organism>
<dbReference type="InterPro" id="IPR000873">
    <property type="entry name" value="AMP-dep_synth/lig_dom"/>
</dbReference>
<dbReference type="InterPro" id="IPR020845">
    <property type="entry name" value="AMP-binding_CS"/>
</dbReference>
<dbReference type="InterPro" id="IPR042099">
    <property type="entry name" value="ANL_N_sf"/>
</dbReference>
<dbReference type="EMBL" id="JBBKAM010000002">
    <property type="protein sequence ID" value="MEJ8642996.1"/>
    <property type="molecule type" value="Genomic_DNA"/>
</dbReference>
<keyword evidence="3" id="KW-1185">Reference proteome</keyword>
<dbReference type="PROSITE" id="PS00455">
    <property type="entry name" value="AMP_BINDING"/>
    <property type="match status" value="1"/>
</dbReference>
<sequence length="114" mass="11813">MVAVCDDARQAARVEALRARLPALRAVVLMDELPAPLLPRDPALESALLARAAAVTPAADASIVYTSGTTGLPKGCRLTHGNLGAIQDATLPLIKGGPGTRRTSTCRSPTCWPS</sequence>
<protein>
    <submittedName>
        <fullName evidence="2">AMP-binding protein</fullName>
    </submittedName>
</protein>
<dbReference type="Pfam" id="PF00501">
    <property type="entry name" value="AMP-binding"/>
    <property type="match status" value="1"/>
</dbReference>
<evidence type="ECO:0000313" key="3">
    <source>
        <dbReference type="Proteomes" id="UP001382904"/>
    </source>
</evidence>
<evidence type="ECO:0000313" key="2">
    <source>
        <dbReference type="EMBL" id="MEJ8642996.1"/>
    </source>
</evidence>
<name>A0ABU8U653_9ACTN</name>
<feature type="domain" description="AMP-dependent synthetase/ligase" evidence="1">
    <location>
        <begin position="5"/>
        <end position="85"/>
    </location>
</feature>
<dbReference type="SUPFAM" id="SSF56801">
    <property type="entry name" value="Acetyl-CoA synthetase-like"/>
    <property type="match status" value="1"/>
</dbReference>
<gene>
    <name evidence="2" type="ORF">WKI68_19620</name>
</gene>